<name>A0A074WF01_9PEZI</name>
<feature type="compositionally biased region" description="Basic and acidic residues" evidence="2">
    <location>
        <begin position="64"/>
        <end position="75"/>
    </location>
</feature>
<feature type="compositionally biased region" description="Basic and acidic residues" evidence="2">
    <location>
        <begin position="95"/>
        <end position="106"/>
    </location>
</feature>
<feature type="coiled-coil region" evidence="1">
    <location>
        <begin position="4"/>
        <end position="31"/>
    </location>
</feature>
<dbReference type="HOGENOM" id="CLU_2222716_0_0_1"/>
<evidence type="ECO:0000313" key="3">
    <source>
        <dbReference type="EMBL" id="KEQ68487.1"/>
    </source>
</evidence>
<keyword evidence="1" id="KW-0175">Coiled coil</keyword>
<dbReference type="EMBL" id="KL584729">
    <property type="protein sequence ID" value="KEQ68487.1"/>
    <property type="molecule type" value="Genomic_DNA"/>
</dbReference>
<evidence type="ECO:0000313" key="4">
    <source>
        <dbReference type="Proteomes" id="UP000027730"/>
    </source>
</evidence>
<keyword evidence="4" id="KW-1185">Reference proteome</keyword>
<dbReference type="AlphaFoldDB" id="A0A074WF01"/>
<protein>
    <submittedName>
        <fullName evidence="3">Uncharacterized protein</fullName>
    </submittedName>
</protein>
<evidence type="ECO:0000256" key="2">
    <source>
        <dbReference type="SAM" id="MobiDB-lite"/>
    </source>
</evidence>
<evidence type="ECO:0000256" key="1">
    <source>
        <dbReference type="SAM" id="Coils"/>
    </source>
</evidence>
<dbReference type="GeneID" id="25417703"/>
<accession>A0A074WF01</accession>
<feature type="compositionally biased region" description="Polar residues" evidence="2">
    <location>
        <begin position="80"/>
        <end position="94"/>
    </location>
</feature>
<dbReference type="RefSeq" id="XP_013422684.1">
    <property type="nucleotide sequence ID" value="XM_013567230.1"/>
</dbReference>
<gene>
    <name evidence="3" type="ORF">M436DRAFT_86370</name>
</gene>
<reference evidence="3 4" key="1">
    <citation type="journal article" date="2014" name="BMC Genomics">
        <title>Genome sequencing of four Aureobasidium pullulans varieties: biotechnological potential, stress tolerance, and description of new species.</title>
        <authorList>
            <person name="Gostin Ar C."/>
            <person name="Ohm R.A."/>
            <person name="Kogej T."/>
            <person name="Sonjak S."/>
            <person name="Turk M."/>
            <person name="Zajc J."/>
            <person name="Zalar P."/>
            <person name="Grube M."/>
            <person name="Sun H."/>
            <person name="Han J."/>
            <person name="Sharma A."/>
            <person name="Chiniquy J."/>
            <person name="Ngan C.Y."/>
            <person name="Lipzen A."/>
            <person name="Barry K."/>
            <person name="Grigoriev I.V."/>
            <person name="Gunde-Cimerman N."/>
        </authorList>
    </citation>
    <scope>NUCLEOTIDE SEQUENCE [LARGE SCALE GENOMIC DNA]</scope>
    <source>
        <strain evidence="3 4">CBS 147.97</strain>
    </source>
</reference>
<feature type="region of interest" description="Disordered" evidence="2">
    <location>
        <begin position="64"/>
        <end position="106"/>
    </location>
</feature>
<dbReference type="Proteomes" id="UP000027730">
    <property type="component" value="Unassembled WGS sequence"/>
</dbReference>
<sequence>MAEKQNHQKKLDDKEAQIKERETLVLTLNQEVMLQDNTIFRLHLQGKQKDAALLENRYTITELERQVKSNKESQAEVRAPTQTQGSPLPSTSQELPERKEIQVQVK</sequence>
<proteinExistence type="predicted"/>
<organism evidence="3 4">
    <name type="scientific">Aureobasidium namibiae CBS 147.97</name>
    <dbReference type="NCBI Taxonomy" id="1043004"/>
    <lineage>
        <taxon>Eukaryota</taxon>
        <taxon>Fungi</taxon>
        <taxon>Dikarya</taxon>
        <taxon>Ascomycota</taxon>
        <taxon>Pezizomycotina</taxon>
        <taxon>Dothideomycetes</taxon>
        <taxon>Dothideomycetidae</taxon>
        <taxon>Dothideales</taxon>
        <taxon>Saccotheciaceae</taxon>
        <taxon>Aureobasidium</taxon>
    </lineage>
</organism>